<dbReference type="AlphaFoldDB" id="A0A2K9LK31"/>
<dbReference type="Proteomes" id="UP000235116">
    <property type="component" value="Chromosome"/>
</dbReference>
<protein>
    <recommendedName>
        <fullName evidence="4">Arginine N-succinyltransferase</fullName>
        <ecNumber evidence="4">2.3.1.109</ecNumber>
    </recommendedName>
</protein>
<dbReference type="OrthoDB" id="21121at2"/>
<keyword evidence="3" id="KW-0012">Acyltransferase</keyword>
<dbReference type="SUPFAM" id="SSF55729">
    <property type="entry name" value="Acyl-CoA N-acyltransferases (Nat)"/>
    <property type="match status" value="1"/>
</dbReference>
<dbReference type="Gene3D" id="3.40.630.30">
    <property type="match status" value="1"/>
</dbReference>
<dbReference type="KEGG" id="kak:Kalk_09955"/>
<dbReference type="InterPro" id="IPR007041">
    <property type="entry name" value="Arg_succinylTrfase_AstA/AruG"/>
</dbReference>
<dbReference type="InterPro" id="IPR017650">
    <property type="entry name" value="Arginine_N-succinylTrfase"/>
</dbReference>
<evidence type="ECO:0000256" key="1">
    <source>
        <dbReference type="ARBA" id="ARBA00022503"/>
    </source>
</evidence>
<dbReference type="RefSeq" id="WP_101894104.1">
    <property type="nucleotide sequence ID" value="NZ_CP022684.1"/>
</dbReference>
<gene>
    <name evidence="5" type="primary">astA</name>
    <name evidence="5" type="ORF">Kalk_09955</name>
</gene>
<dbReference type="PANTHER" id="PTHR30420:SF1">
    <property type="entry name" value="ARGININE N-SUCCINYLTRANSFERASE"/>
    <property type="match status" value="1"/>
</dbReference>
<organism evidence="5 6">
    <name type="scientific">Ketobacter alkanivorans</name>
    <dbReference type="NCBI Taxonomy" id="1917421"/>
    <lineage>
        <taxon>Bacteria</taxon>
        <taxon>Pseudomonadati</taxon>
        <taxon>Pseudomonadota</taxon>
        <taxon>Gammaproteobacteria</taxon>
        <taxon>Pseudomonadales</taxon>
        <taxon>Ketobacteraceae</taxon>
        <taxon>Ketobacter</taxon>
    </lineage>
</organism>
<sequence length="343" mass="38177">MLVTRLAQRQDLKAIVELAQTSGGGLTNLPMDEPTLSQKLTRAVNTHETLSQHGDGLFWFVLEDSATGKLIGLSGIESAIGLDQTCYTYRVSTIVHASQTLNVYHQFPTLFLTSDHSGCSELCSLYLHPDYRHSKAGALLSKCRLLFIAQHPELFADKLIAELRGYLDAAGSSPFWEGLGRPFFDMDFSQADYLTALNQKQFIAELMPRYPFYTHFLPEAARNVIARVHDETLPAAKLLESEGFRYEGCVDIFDAGPTLECYVDRVRAIRDSFMASAAQVGGLARQPLLICNPDRLGFRCSLLMNEGGDAYPYDANQAWALLNLGENEKACCIDLRREVPSHE</sequence>
<keyword evidence="2 5" id="KW-0808">Transferase</keyword>
<name>A0A2K9LK31_9GAMM</name>
<evidence type="ECO:0000256" key="3">
    <source>
        <dbReference type="ARBA" id="ARBA00023315"/>
    </source>
</evidence>
<keyword evidence="1" id="KW-0056">Arginine metabolism</keyword>
<evidence type="ECO:0000256" key="4">
    <source>
        <dbReference type="NCBIfam" id="TIGR03244"/>
    </source>
</evidence>
<reference evidence="6" key="1">
    <citation type="submission" date="2017-08" db="EMBL/GenBank/DDBJ databases">
        <title>Direct submision.</title>
        <authorList>
            <person name="Kim S.-J."/>
            <person name="Rhee S.-K."/>
        </authorList>
    </citation>
    <scope>NUCLEOTIDE SEQUENCE [LARGE SCALE GENOMIC DNA]</scope>
    <source>
        <strain evidence="6">GI5</strain>
    </source>
</reference>
<accession>A0A2K9LK31</accession>
<dbReference type="InterPro" id="IPR016181">
    <property type="entry name" value="Acyl_CoA_acyltransferase"/>
</dbReference>
<dbReference type="PANTHER" id="PTHR30420">
    <property type="entry name" value="N-SUCCINYLARGININE DIHYDROLASE"/>
    <property type="match status" value="1"/>
</dbReference>
<dbReference type="NCBIfam" id="TIGR03243">
    <property type="entry name" value="arg_catab_AOST"/>
    <property type="match status" value="1"/>
</dbReference>
<evidence type="ECO:0000313" key="6">
    <source>
        <dbReference type="Proteomes" id="UP000235116"/>
    </source>
</evidence>
<evidence type="ECO:0000256" key="2">
    <source>
        <dbReference type="ARBA" id="ARBA00022679"/>
    </source>
</evidence>
<dbReference type="Pfam" id="PF04958">
    <property type="entry name" value="AstA"/>
    <property type="match status" value="1"/>
</dbReference>
<proteinExistence type="predicted"/>
<dbReference type="NCBIfam" id="TIGR03244">
    <property type="entry name" value="arg_catab_AstA"/>
    <property type="match status" value="1"/>
</dbReference>
<dbReference type="GO" id="GO:0008791">
    <property type="term" value="F:arginine N-succinyltransferase activity"/>
    <property type="evidence" value="ECO:0007669"/>
    <property type="project" value="UniProtKB-UniRule"/>
</dbReference>
<dbReference type="EC" id="2.3.1.109" evidence="4"/>
<evidence type="ECO:0000313" key="5">
    <source>
        <dbReference type="EMBL" id="AUM12719.1"/>
    </source>
</evidence>
<dbReference type="GO" id="GO:0006527">
    <property type="term" value="P:L-arginine catabolic process"/>
    <property type="evidence" value="ECO:0007669"/>
    <property type="project" value="UniProtKB-UniRule"/>
</dbReference>
<dbReference type="EMBL" id="CP022684">
    <property type="protein sequence ID" value="AUM12719.1"/>
    <property type="molecule type" value="Genomic_DNA"/>
</dbReference>
<keyword evidence="6" id="KW-1185">Reference proteome</keyword>